<feature type="compositionally biased region" description="Pro residues" evidence="1">
    <location>
        <begin position="180"/>
        <end position="189"/>
    </location>
</feature>
<name>A0ABR3VCJ2_9PEZI</name>
<feature type="compositionally biased region" description="Basic residues" evidence="1">
    <location>
        <begin position="192"/>
        <end position="210"/>
    </location>
</feature>
<keyword evidence="3" id="KW-1185">Reference proteome</keyword>
<sequence>MRSARPGSSPAALWIALARHVPAGASSHVAKPQQEGIHQLDKPHAQAPVAGRHPRRRERSICPSTYALCPESAGGGCCPPLYACATDSCYATTAGATSACGREGYYACGADVSGGCCPQADEGGGAQATSAGRPTAYRRQACPTPGQAARRATTCARLLSTTVVVQTATAARPVSAMQRPCPPGPSPERSPPRRHPAPASSRRRKRRSPS</sequence>
<feature type="region of interest" description="Disordered" evidence="1">
    <location>
        <begin position="123"/>
        <end position="145"/>
    </location>
</feature>
<organism evidence="2 3">
    <name type="scientific">Phialemonium thermophilum</name>
    <dbReference type="NCBI Taxonomy" id="223376"/>
    <lineage>
        <taxon>Eukaryota</taxon>
        <taxon>Fungi</taxon>
        <taxon>Dikarya</taxon>
        <taxon>Ascomycota</taxon>
        <taxon>Pezizomycotina</taxon>
        <taxon>Sordariomycetes</taxon>
        <taxon>Sordariomycetidae</taxon>
        <taxon>Cephalothecales</taxon>
        <taxon>Cephalothecaceae</taxon>
        <taxon>Phialemonium</taxon>
    </lineage>
</organism>
<feature type="region of interest" description="Disordered" evidence="1">
    <location>
        <begin position="170"/>
        <end position="210"/>
    </location>
</feature>
<proteinExistence type="predicted"/>
<dbReference type="EMBL" id="JAZHXJ010002381">
    <property type="protein sequence ID" value="KAL1839111.1"/>
    <property type="molecule type" value="Genomic_DNA"/>
</dbReference>
<evidence type="ECO:0000313" key="2">
    <source>
        <dbReference type="EMBL" id="KAL1839111.1"/>
    </source>
</evidence>
<evidence type="ECO:0000256" key="1">
    <source>
        <dbReference type="SAM" id="MobiDB-lite"/>
    </source>
</evidence>
<evidence type="ECO:0000313" key="3">
    <source>
        <dbReference type="Proteomes" id="UP001586593"/>
    </source>
</evidence>
<protein>
    <submittedName>
        <fullName evidence="2">Uncharacterized protein</fullName>
    </submittedName>
</protein>
<feature type="region of interest" description="Disordered" evidence="1">
    <location>
        <begin position="25"/>
        <end position="56"/>
    </location>
</feature>
<accession>A0ABR3VCJ2</accession>
<comment type="caution">
    <text evidence="2">The sequence shown here is derived from an EMBL/GenBank/DDBJ whole genome shotgun (WGS) entry which is preliminary data.</text>
</comment>
<gene>
    <name evidence="2" type="ORF">VTK73DRAFT_4126</name>
</gene>
<reference evidence="2 3" key="1">
    <citation type="journal article" date="2024" name="Commun. Biol.">
        <title>Comparative genomic analysis of thermophilic fungi reveals convergent evolutionary adaptations and gene losses.</title>
        <authorList>
            <person name="Steindorff A.S."/>
            <person name="Aguilar-Pontes M.V."/>
            <person name="Robinson A.J."/>
            <person name="Andreopoulos B."/>
            <person name="LaButti K."/>
            <person name="Kuo A."/>
            <person name="Mondo S."/>
            <person name="Riley R."/>
            <person name="Otillar R."/>
            <person name="Haridas S."/>
            <person name="Lipzen A."/>
            <person name="Grimwood J."/>
            <person name="Schmutz J."/>
            <person name="Clum A."/>
            <person name="Reid I.D."/>
            <person name="Moisan M.C."/>
            <person name="Butler G."/>
            <person name="Nguyen T.T.M."/>
            <person name="Dewar K."/>
            <person name="Conant G."/>
            <person name="Drula E."/>
            <person name="Henrissat B."/>
            <person name="Hansel C."/>
            <person name="Singer S."/>
            <person name="Hutchinson M.I."/>
            <person name="de Vries R.P."/>
            <person name="Natvig D.O."/>
            <person name="Powell A.J."/>
            <person name="Tsang A."/>
            <person name="Grigoriev I.V."/>
        </authorList>
    </citation>
    <scope>NUCLEOTIDE SEQUENCE [LARGE SCALE GENOMIC DNA]</scope>
    <source>
        <strain evidence="2 3">ATCC 24622</strain>
    </source>
</reference>
<dbReference type="Proteomes" id="UP001586593">
    <property type="component" value="Unassembled WGS sequence"/>
</dbReference>